<sequence length="209" mass="23725">MYLPKEEGGLVFRSLVHMNLALLAKQAWRLVEDPGSPLALAYKTRYFPDTNFWDATIGSAPSYTWRSILQSREVRDEGANGSLGMAIPFAYGKIHGGVGPEDAFPILELLDRAFWKDAPGGKFEVKSAYLLSRRMAKEKDPSSMPNSPTSGFWKCMWKWKLPPKVRHFLWRLYFNSLPTGVNMGSRGMDIQEMCFFCGKSGNETMHIFQ</sequence>
<evidence type="ECO:0000259" key="1">
    <source>
        <dbReference type="Pfam" id="PF13966"/>
    </source>
</evidence>
<comment type="caution">
    <text evidence="2">The sequence shown here is derived from an EMBL/GenBank/DDBJ whole genome shotgun (WGS) entry which is preliminary data.</text>
</comment>
<keyword evidence="3" id="KW-1185">Reference proteome</keyword>
<dbReference type="EMBL" id="BAABME010015240">
    <property type="protein sequence ID" value="GAA0140131.1"/>
    <property type="molecule type" value="Genomic_DNA"/>
</dbReference>
<dbReference type="InterPro" id="IPR026960">
    <property type="entry name" value="RVT-Znf"/>
</dbReference>
<accession>A0AAV3NM02</accession>
<feature type="domain" description="Reverse transcriptase zinc-binding" evidence="1">
    <location>
        <begin position="123"/>
        <end position="208"/>
    </location>
</feature>
<organism evidence="2 3">
    <name type="scientific">Lithospermum erythrorhizon</name>
    <name type="common">Purple gromwell</name>
    <name type="synonym">Lithospermum officinale var. erythrorhizon</name>
    <dbReference type="NCBI Taxonomy" id="34254"/>
    <lineage>
        <taxon>Eukaryota</taxon>
        <taxon>Viridiplantae</taxon>
        <taxon>Streptophyta</taxon>
        <taxon>Embryophyta</taxon>
        <taxon>Tracheophyta</taxon>
        <taxon>Spermatophyta</taxon>
        <taxon>Magnoliopsida</taxon>
        <taxon>eudicotyledons</taxon>
        <taxon>Gunneridae</taxon>
        <taxon>Pentapetalae</taxon>
        <taxon>asterids</taxon>
        <taxon>lamiids</taxon>
        <taxon>Boraginales</taxon>
        <taxon>Boraginaceae</taxon>
        <taxon>Boraginoideae</taxon>
        <taxon>Lithospermeae</taxon>
        <taxon>Lithospermum</taxon>
    </lineage>
</organism>
<evidence type="ECO:0000313" key="3">
    <source>
        <dbReference type="Proteomes" id="UP001454036"/>
    </source>
</evidence>
<dbReference type="Proteomes" id="UP001454036">
    <property type="component" value="Unassembled WGS sequence"/>
</dbReference>
<evidence type="ECO:0000313" key="2">
    <source>
        <dbReference type="EMBL" id="GAA0140131.1"/>
    </source>
</evidence>
<reference evidence="2 3" key="1">
    <citation type="submission" date="2024-01" db="EMBL/GenBank/DDBJ databases">
        <title>The complete chloroplast genome sequence of Lithospermum erythrorhizon: insights into the phylogenetic relationship among Boraginaceae species and the maternal lineages of purple gromwells.</title>
        <authorList>
            <person name="Okada T."/>
            <person name="Watanabe K."/>
        </authorList>
    </citation>
    <scope>NUCLEOTIDE SEQUENCE [LARGE SCALE GENOMIC DNA]</scope>
</reference>
<dbReference type="Pfam" id="PF13966">
    <property type="entry name" value="zf-RVT"/>
    <property type="match status" value="1"/>
</dbReference>
<protein>
    <recommendedName>
        <fullName evidence="1">Reverse transcriptase zinc-binding domain-containing protein</fullName>
    </recommendedName>
</protein>
<dbReference type="AlphaFoldDB" id="A0AAV3NM02"/>
<name>A0AAV3NM02_LITER</name>
<proteinExistence type="predicted"/>
<gene>
    <name evidence="2" type="ORF">LIER_35190</name>
</gene>